<dbReference type="InterPro" id="IPR055015">
    <property type="entry name" value="GCX_COOH"/>
</dbReference>
<sequence length="1459" mass="154024">MMAFGQQKPSNILTGKLVRVSPKLRDIKAPEPINTKRKPDRNPKYQELRAKINKRVRFPVENPLANSADEALQKSAKTLSNNLRTNALITSFDGAGTSDNIAVGFGQLSPPDPVLSVGPNHVVQMINLVHKVYDKSGNLLVGPLKFSQIASTSTDDGDPITLYDHIADRWILLQFSSLFTAGRESLIFCVSQTNDPTGAYNIYEFQTTGVFPDYPHVGIWNNSYIVTTHNFNVSGTAYVGQGFWAFDRNKMVNGEATATAVAFNDPSSGGFLPVSLEGFKMPESNSKPTFVTYNADEFGGTDELQIRTLNLDFNNPSNSTLNSLTTIPVAAFDGRAPSSNPIEQQGTTAMLDAIADRMMSRIVYRRFDDYESLVMNYPVNVSGSNPTSASTYQASTRWYELTRATPTSPWTVNQQSTYSPTAISGTTGINRWMGSAGIDQKGNIALAYSRSSSTNYPDIYYAERKKSDPVGTLGAEQLFHASGGSQTSTSGRWGDYSAMTTDPSDEETLWFTAEYYAATATVDFKTRIGSFKVNDPVTTPTVHFKFGGTIARQKESIFPINTNQYYKDYPITLVVDQAPSQPVSVNISKTGTAIEGVDYDLINVAPITLNASNLSQSFTLRVYDDSFNEADEFIDLSYTLNVNGGNAVAGTYNQKHRITIIGTTSCPTANISVSRPTTFCEGDSAILVANTGVDNTYQWYKNDVMISGATQSQYVAKASGSYKVAVSRLGCTVSSSPVAINVKVGTPAPTTVSRAITVGTTITAGNGLQASAICPGSKTETYAGPVIGYDGGTKSGTDPQVTISGAGTSIGSTKVSITWRKRSGGSINDCGTVGGTGKPYYDEVSFKIQAPNGSIINLVDTDTYGVGTTPLGSLTTVFEDGGTALGSLPANGTFAPLQSLSTLNGSNPNGTWTLIAADAASIDPLCVESFSVTVLTPGSGANSTITWYSSATGTTAVGTGSEYIPTDTAPGTYIYYAEASCSGLVGCATSIRKPASLTISPLNCLSVGGSVSSDASVCTGANAGTLTLSGHTGTIVRWESSTDNFVNTSSISNTTTSLSYNNLTQTTKYRAVVKDGACPEAISSVATITVTTVAATASNTGPYLTGQTIQLTATGGSSYSWTGPNGFSSTINPISRTNATLAMSGVYTVVVTQNSCTATATTAVIVTENNPCLSLVEYDYVQAGNPFVYKFPLVNNMVIAEVPEQTSVLVNPICPSVPIESFRMKITGLPYLHEVIENIPLFALFNNTGNDVLGRNLSPGSYTLTITGYSQDNGQGSVVYGPVDTQFTVVANNASISTPTFTINSLCAGSTFNVNFTTVGAFNPANQFDVQLSDANGTFDNPVIIGSTPAAGVAVCTIPMNIAVGSNYRIRVVSTNQTLTGTTNGSNLNAVSASLNLVSPTNDISSGTTTNQATQTITATNKISSPANTIYKAGNSILLNAGFQANSSSVFKAEIGGCN</sequence>
<dbReference type="EMBL" id="BMKK01000016">
    <property type="protein sequence ID" value="GGD80575.1"/>
    <property type="molecule type" value="Genomic_DNA"/>
</dbReference>
<keyword evidence="3" id="KW-1185">Reference proteome</keyword>
<dbReference type="InterPro" id="IPR013783">
    <property type="entry name" value="Ig-like_fold"/>
</dbReference>
<proteinExistence type="predicted"/>
<comment type="caution">
    <text evidence="2">The sequence shown here is derived from an EMBL/GenBank/DDBJ whole genome shotgun (WGS) entry which is preliminary data.</text>
</comment>
<gene>
    <name evidence="2" type="ORF">GCM10011514_50850</name>
</gene>
<feature type="domain" description="Ig-like" evidence="1">
    <location>
        <begin position="933"/>
        <end position="1001"/>
    </location>
</feature>
<reference evidence="2" key="1">
    <citation type="journal article" date="2014" name="Int. J. Syst. Evol. Microbiol.">
        <title>Complete genome sequence of Corynebacterium casei LMG S-19264T (=DSM 44701T), isolated from a smear-ripened cheese.</title>
        <authorList>
            <consortium name="US DOE Joint Genome Institute (JGI-PGF)"/>
            <person name="Walter F."/>
            <person name="Albersmeier A."/>
            <person name="Kalinowski J."/>
            <person name="Ruckert C."/>
        </authorList>
    </citation>
    <scope>NUCLEOTIDE SEQUENCE</scope>
    <source>
        <strain evidence="2">CGMCC 1.15958</strain>
    </source>
</reference>
<dbReference type="Proteomes" id="UP000609064">
    <property type="component" value="Unassembled WGS sequence"/>
</dbReference>
<dbReference type="Gene3D" id="2.60.40.10">
    <property type="entry name" value="Immunoglobulins"/>
    <property type="match status" value="2"/>
</dbReference>
<dbReference type="SUPFAM" id="SSF141072">
    <property type="entry name" value="CalX-like"/>
    <property type="match status" value="1"/>
</dbReference>
<reference evidence="2" key="2">
    <citation type="submission" date="2020-09" db="EMBL/GenBank/DDBJ databases">
        <authorList>
            <person name="Sun Q."/>
            <person name="Zhou Y."/>
        </authorList>
    </citation>
    <scope>NUCLEOTIDE SEQUENCE</scope>
    <source>
        <strain evidence="2">CGMCC 1.15958</strain>
    </source>
</reference>
<name>A0A916Z8S2_9BACT</name>
<dbReference type="Pfam" id="PF19081">
    <property type="entry name" value="Ig_7"/>
    <property type="match status" value="1"/>
</dbReference>
<evidence type="ECO:0000313" key="2">
    <source>
        <dbReference type="EMBL" id="GGD80575.1"/>
    </source>
</evidence>
<protein>
    <recommendedName>
        <fullName evidence="1">Ig-like domain-containing protein</fullName>
    </recommendedName>
</protein>
<dbReference type="Gene3D" id="2.60.40.2030">
    <property type="match status" value="1"/>
</dbReference>
<evidence type="ECO:0000313" key="3">
    <source>
        <dbReference type="Proteomes" id="UP000609064"/>
    </source>
</evidence>
<dbReference type="NCBIfam" id="NF045639">
    <property type="entry name" value="GCX_COOH"/>
    <property type="match status" value="1"/>
</dbReference>
<dbReference type="InterPro" id="IPR038081">
    <property type="entry name" value="CalX-like_sf"/>
</dbReference>
<accession>A0A916Z8S2</accession>
<dbReference type="InterPro" id="IPR044023">
    <property type="entry name" value="Ig_7"/>
</dbReference>
<dbReference type="Gene3D" id="2.60.120.260">
    <property type="entry name" value="Galactose-binding domain-like"/>
    <property type="match status" value="1"/>
</dbReference>
<evidence type="ECO:0000259" key="1">
    <source>
        <dbReference type="Pfam" id="PF19081"/>
    </source>
</evidence>
<organism evidence="2 3">
    <name type="scientific">Emticicia aquatilis</name>
    <dbReference type="NCBI Taxonomy" id="1537369"/>
    <lineage>
        <taxon>Bacteria</taxon>
        <taxon>Pseudomonadati</taxon>
        <taxon>Bacteroidota</taxon>
        <taxon>Cytophagia</taxon>
        <taxon>Cytophagales</taxon>
        <taxon>Leadbetterellaceae</taxon>
        <taxon>Emticicia</taxon>
    </lineage>
</organism>